<dbReference type="InterPro" id="IPR019186">
    <property type="entry name" value="Nucleolar_protein_12"/>
</dbReference>
<dbReference type="GO" id="GO:0005730">
    <property type="term" value="C:nucleolus"/>
    <property type="evidence" value="ECO:0007669"/>
    <property type="project" value="UniProtKB-SubCell"/>
</dbReference>
<proteinExistence type="inferred from homology"/>
<gene>
    <name evidence="7" type="ORF">CPB84DRAFT_1682561</name>
</gene>
<keyword evidence="3 5" id="KW-0175">Coiled coil</keyword>
<evidence type="ECO:0000256" key="1">
    <source>
        <dbReference type="ARBA" id="ARBA00004604"/>
    </source>
</evidence>
<reference evidence="7" key="1">
    <citation type="submission" date="2020-11" db="EMBL/GenBank/DDBJ databases">
        <authorList>
            <consortium name="DOE Joint Genome Institute"/>
            <person name="Ahrendt S."/>
            <person name="Riley R."/>
            <person name="Andreopoulos W."/>
            <person name="LaButti K."/>
            <person name="Pangilinan J."/>
            <person name="Ruiz-duenas F.J."/>
            <person name="Barrasa J.M."/>
            <person name="Sanchez-Garcia M."/>
            <person name="Camarero S."/>
            <person name="Miyauchi S."/>
            <person name="Serrano A."/>
            <person name="Linde D."/>
            <person name="Babiker R."/>
            <person name="Drula E."/>
            <person name="Ayuso-Fernandez I."/>
            <person name="Pacheco R."/>
            <person name="Padilla G."/>
            <person name="Ferreira P."/>
            <person name="Barriuso J."/>
            <person name="Kellner H."/>
            <person name="Castanera R."/>
            <person name="Alfaro M."/>
            <person name="Ramirez L."/>
            <person name="Pisabarro A.G."/>
            <person name="Kuo A."/>
            <person name="Tritt A."/>
            <person name="Lipzen A."/>
            <person name="He G."/>
            <person name="Yan M."/>
            <person name="Ng V."/>
            <person name="Cullen D."/>
            <person name="Martin F."/>
            <person name="Rosso M.-N."/>
            <person name="Henrissat B."/>
            <person name="Hibbett D."/>
            <person name="Martinez A.T."/>
            <person name="Grigoriev I.V."/>
        </authorList>
    </citation>
    <scope>NUCLEOTIDE SEQUENCE</scope>
    <source>
        <strain evidence="7">AH 44721</strain>
    </source>
</reference>
<keyword evidence="4" id="KW-0539">Nucleus</keyword>
<dbReference type="PANTHER" id="PTHR14577">
    <property type="entry name" value="NUCLEOLAR PROTEIN 12"/>
    <property type="match status" value="1"/>
</dbReference>
<dbReference type="OrthoDB" id="551633at2759"/>
<feature type="region of interest" description="Disordered" evidence="6">
    <location>
        <begin position="159"/>
        <end position="251"/>
    </location>
</feature>
<evidence type="ECO:0000313" key="7">
    <source>
        <dbReference type="EMBL" id="KAF8894952.1"/>
    </source>
</evidence>
<keyword evidence="8" id="KW-1185">Reference proteome</keyword>
<feature type="coiled-coil region" evidence="5">
    <location>
        <begin position="50"/>
        <end position="80"/>
    </location>
</feature>
<feature type="compositionally biased region" description="Basic and acidic residues" evidence="6">
    <location>
        <begin position="204"/>
        <end position="228"/>
    </location>
</feature>
<accession>A0A9P5NMY4</accession>
<dbReference type="Proteomes" id="UP000724874">
    <property type="component" value="Unassembled WGS sequence"/>
</dbReference>
<dbReference type="GO" id="GO:0019843">
    <property type="term" value="F:rRNA binding"/>
    <property type="evidence" value="ECO:0007669"/>
    <property type="project" value="TreeGrafter"/>
</dbReference>
<comment type="subcellular location">
    <subcellularLocation>
        <location evidence="1">Nucleus</location>
        <location evidence="1">Nucleolus</location>
    </subcellularLocation>
</comment>
<evidence type="ECO:0000256" key="5">
    <source>
        <dbReference type="SAM" id="Coils"/>
    </source>
</evidence>
<sequence length="251" mass="28693">MSSNIAILTREHTAIAAKKRARRAQVTEVVFDELARRDFLTGFHKRKLAKADAARTKAKEREKQERLQARREQRQILREQAIENAAQVEKAYGAITGVHLSFARFTRSDRVLDDDDDDEWQGVGSVNQDNNKHDDEYENEETHATVTIIEDFDPDTIIHGSPKPDTPNMSLPTSRPEAKPIPTWASKKTLHGSTTRVKAKEKKIRYETKDARRREQIKQRARRTEKAELAGGKAARKSKFTGTKKKHGSKR</sequence>
<dbReference type="Pfam" id="PF09805">
    <property type="entry name" value="Nop25"/>
    <property type="match status" value="1"/>
</dbReference>
<feature type="region of interest" description="Disordered" evidence="6">
    <location>
        <begin position="116"/>
        <end position="137"/>
    </location>
</feature>
<evidence type="ECO:0000256" key="2">
    <source>
        <dbReference type="ARBA" id="ARBA00007175"/>
    </source>
</evidence>
<dbReference type="PANTHER" id="PTHR14577:SF0">
    <property type="entry name" value="NUCLEOLAR PROTEIN 12"/>
    <property type="match status" value="1"/>
</dbReference>
<evidence type="ECO:0000256" key="6">
    <source>
        <dbReference type="SAM" id="MobiDB-lite"/>
    </source>
</evidence>
<protein>
    <submittedName>
        <fullName evidence="7">Nucleolar protein 12-domain-containing protein</fullName>
    </submittedName>
</protein>
<comment type="similarity">
    <text evidence="2">Belongs to the RRP17 family.</text>
</comment>
<feature type="compositionally biased region" description="Basic residues" evidence="6">
    <location>
        <begin position="234"/>
        <end position="251"/>
    </location>
</feature>
<name>A0A9P5NMY4_GYMJU</name>
<evidence type="ECO:0000313" key="8">
    <source>
        <dbReference type="Proteomes" id="UP000724874"/>
    </source>
</evidence>
<dbReference type="AlphaFoldDB" id="A0A9P5NMY4"/>
<organism evidence="7 8">
    <name type="scientific">Gymnopilus junonius</name>
    <name type="common">Spectacular rustgill mushroom</name>
    <name type="synonym">Gymnopilus spectabilis subsp. junonius</name>
    <dbReference type="NCBI Taxonomy" id="109634"/>
    <lineage>
        <taxon>Eukaryota</taxon>
        <taxon>Fungi</taxon>
        <taxon>Dikarya</taxon>
        <taxon>Basidiomycota</taxon>
        <taxon>Agaricomycotina</taxon>
        <taxon>Agaricomycetes</taxon>
        <taxon>Agaricomycetidae</taxon>
        <taxon>Agaricales</taxon>
        <taxon>Agaricineae</taxon>
        <taxon>Hymenogastraceae</taxon>
        <taxon>Gymnopilus</taxon>
    </lineage>
</organism>
<comment type="caution">
    <text evidence="7">The sequence shown here is derived from an EMBL/GenBank/DDBJ whole genome shotgun (WGS) entry which is preliminary data.</text>
</comment>
<evidence type="ECO:0000256" key="4">
    <source>
        <dbReference type="ARBA" id="ARBA00023242"/>
    </source>
</evidence>
<dbReference type="EMBL" id="JADNYJ010000063">
    <property type="protein sequence ID" value="KAF8894952.1"/>
    <property type="molecule type" value="Genomic_DNA"/>
</dbReference>
<evidence type="ECO:0000256" key="3">
    <source>
        <dbReference type="ARBA" id="ARBA00023054"/>
    </source>
</evidence>